<evidence type="ECO:0000256" key="1">
    <source>
        <dbReference type="SAM" id="Phobius"/>
    </source>
</evidence>
<accession>A0AAE4GAM8</accession>
<keyword evidence="1" id="KW-0812">Transmembrane</keyword>
<protein>
    <submittedName>
        <fullName evidence="2">Uncharacterized protein</fullName>
    </submittedName>
</protein>
<gene>
    <name evidence="2" type="ORF">RJN63_11635</name>
</gene>
<keyword evidence="1" id="KW-0472">Membrane</keyword>
<evidence type="ECO:0000313" key="2">
    <source>
        <dbReference type="EMBL" id="MDT0337483.1"/>
    </source>
</evidence>
<name>A0AAE4GAM8_9BURK</name>
<organism evidence="2">
    <name type="scientific">Herbaspirillum huttiense subsp. nephrolepidis</name>
    <dbReference type="NCBI Taxonomy" id="3075126"/>
    <lineage>
        <taxon>Bacteria</taxon>
        <taxon>Pseudomonadati</taxon>
        <taxon>Pseudomonadota</taxon>
        <taxon>Betaproteobacteria</taxon>
        <taxon>Burkholderiales</taxon>
        <taxon>Oxalobacteraceae</taxon>
        <taxon>Herbaspirillum</taxon>
    </lineage>
</organism>
<comment type="caution">
    <text evidence="2">The sequence shown here is derived from an EMBL/GenBank/DDBJ whole genome shotgun (WGS) entry which is preliminary data.</text>
</comment>
<reference evidence="2" key="1">
    <citation type="submission" date="2023-02" db="EMBL/GenBank/DDBJ databases">
        <title>Description of Herbaspirillum huttiense subsp. nephrolepsisexaltata and Herbaspirillum huttiense subsp. lycopersicon.</title>
        <authorList>
            <person name="Poudel M."/>
            <person name="Sharma A."/>
            <person name="Goss E."/>
            <person name="Tapia J.H."/>
            <person name="Harmon C.M."/>
            <person name="Jones J.B."/>
        </authorList>
    </citation>
    <scope>NUCLEOTIDE SEQUENCE</scope>
    <source>
        <strain evidence="2">NC40101</strain>
    </source>
</reference>
<keyword evidence="1" id="KW-1133">Transmembrane helix</keyword>
<feature type="transmembrane region" description="Helical" evidence="1">
    <location>
        <begin position="9"/>
        <end position="26"/>
    </location>
</feature>
<sequence>MDEFLQSEFGAGVSVGLSIAGIAIGLNDNGSINWAFVGTSIIGLIYGLAVFCAKKLKSKRNDQE</sequence>
<dbReference type="EMBL" id="JAVRAA010000005">
    <property type="protein sequence ID" value="MDT0337483.1"/>
    <property type="molecule type" value="Genomic_DNA"/>
</dbReference>
<feature type="transmembrane region" description="Helical" evidence="1">
    <location>
        <begin position="32"/>
        <end position="53"/>
    </location>
</feature>
<dbReference type="AlphaFoldDB" id="A0AAE4GAM8"/>
<proteinExistence type="predicted"/>